<dbReference type="Proteomes" id="UP000620133">
    <property type="component" value="Chromosome"/>
</dbReference>
<gene>
    <name evidence="1" type="ORF">MPAN_006920</name>
</gene>
<keyword evidence="2" id="KW-1185">Reference proteome</keyword>
<reference evidence="1" key="1">
    <citation type="submission" date="2021-01" db="EMBL/GenBank/DDBJ databases">
        <title>Draft genome sequence of Acholeplasmataceae bacterium strain Mahy22.</title>
        <authorList>
            <person name="Watanabe M."/>
            <person name="Kojima H."/>
            <person name="Fukui M."/>
        </authorList>
    </citation>
    <scope>NUCLEOTIDE SEQUENCE</scope>
    <source>
        <strain evidence="1">Mahy22</strain>
    </source>
</reference>
<dbReference type="AlphaFoldDB" id="A0A7U9TJ66"/>
<accession>A0A7U9TJ66</accession>
<proteinExistence type="predicted"/>
<name>A0A7U9TJ66_9MOLU</name>
<sequence>MSPSDWGGVITRALLIINMISNLYIKGKNHFYHHATINTFILYTTLLEISLKTIIFFIFYKYVKESI</sequence>
<dbReference type="KEGG" id="manr:MPAN_006920"/>
<organism evidence="1 2">
    <name type="scientific">Mariniplasma anaerobium</name>
    <dbReference type="NCBI Taxonomy" id="2735436"/>
    <lineage>
        <taxon>Bacteria</taxon>
        <taxon>Bacillati</taxon>
        <taxon>Mycoplasmatota</taxon>
        <taxon>Mollicutes</taxon>
        <taxon>Acholeplasmatales</taxon>
        <taxon>Acholeplasmataceae</taxon>
        <taxon>Mariniplasma</taxon>
    </lineage>
</organism>
<protein>
    <submittedName>
        <fullName evidence="1">Uncharacterized protein</fullName>
    </submittedName>
</protein>
<evidence type="ECO:0000313" key="1">
    <source>
        <dbReference type="EMBL" id="BCR35799.1"/>
    </source>
</evidence>
<evidence type="ECO:0000313" key="2">
    <source>
        <dbReference type="Proteomes" id="UP000620133"/>
    </source>
</evidence>
<dbReference type="EMBL" id="AP024412">
    <property type="protein sequence ID" value="BCR35799.1"/>
    <property type="molecule type" value="Genomic_DNA"/>
</dbReference>